<reference evidence="2 3" key="1">
    <citation type="journal article" date="2018" name="PLoS Genet.">
        <title>Population sequencing reveals clonal diversity and ancestral inbreeding in the grapevine cultivar Chardonnay.</title>
        <authorList>
            <person name="Roach M.J."/>
            <person name="Johnson D.L."/>
            <person name="Bohlmann J."/>
            <person name="van Vuuren H.J."/>
            <person name="Jones S.J."/>
            <person name="Pretorius I.S."/>
            <person name="Schmidt S.A."/>
            <person name="Borneman A.R."/>
        </authorList>
    </citation>
    <scope>NUCLEOTIDE SEQUENCE [LARGE SCALE GENOMIC DNA]</scope>
    <source>
        <strain evidence="3">cv. Chardonnay</strain>
        <tissue evidence="2">Leaf</tissue>
    </source>
</reference>
<dbReference type="Proteomes" id="UP000288805">
    <property type="component" value="Unassembled WGS sequence"/>
</dbReference>
<evidence type="ECO:0000313" key="2">
    <source>
        <dbReference type="EMBL" id="RVW60982.1"/>
    </source>
</evidence>
<dbReference type="AlphaFoldDB" id="A0A438FLU7"/>
<gene>
    <name evidence="2" type="ORF">CK203_051401</name>
</gene>
<evidence type="ECO:0000313" key="3">
    <source>
        <dbReference type="Proteomes" id="UP000288805"/>
    </source>
</evidence>
<proteinExistence type="predicted"/>
<accession>A0A438FLU7</accession>
<evidence type="ECO:0000256" key="1">
    <source>
        <dbReference type="SAM" id="MobiDB-lite"/>
    </source>
</evidence>
<feature type="compositionally biased region" description="Basic and acidic residues" evidence="1">
    <location>
        <begin position="1"/>
        <end position="29"/>
    </location>
</feature>
<organism evidence="2 3">
    <name type="scientific">Vitis vinifera</name>
    <name type="common">Grape</name>
    <dbReference type="NCBI Taxonomy" id="29760"/>
    <lineage>
        <taxon>Eukaryota</taxon>
        <taxon>Viridiplantae</taxon>
        <taxon>Streptophyta</taxon>
        <taxon>Embryophyta</taxon>
        <taxon>Tracheophyta</taxon>
        <taxon>Spermatophyta</taxon>
        <taxon>Magnoliopsida</taxon>
        <taxon>eudicotyledons</taxon>
        <taxon>Gunneridae</taxon>
        <taxon>Pentapetalae</taxon>
        <taxon>rosids</taxon>
        <taxon>Vitales</taxon>
        <taxon>Vitaceae</taxon>
        <taxon>Viteae</taxon>
        <taxon>Vitis</taxon>
    </lineage>
</organism>
<dbReference type="EMBL" id="QGNW01000844">
    <property type="protein sequence ID" value="RVW60982.1"/>
    <property type="molecule type" value="Genomic_DNA"/>
</dbReference>
<comment type="caution">
    <text evidence="2">The sequence shown here is derived from an EMBL/GenBank/DDBJ whole genome shotgun (WGS) entry which is preliminary data.</text>
</comment>
<feature type="region of interest" description="Disordered" evidence="1">
    <location>
        <begin position="1"/>
        <end position="36"/>
    </location>
</feature>
<protein>
    <submittedName>
        <fullName evidence="2">Uncharacterized protein</fullName>
    </submittedName>
</protein>
<name>A0A438FLU7_VITVI</name>
<sequence>MGWKLDGKPQSRAKDSHGNTQFRNDKDTKFNINLKESLSQRTTRSPVVGKSEVSSSSTSCGFAQFPLPPLLALLHNQDLITGKVIGSAKEREGLYYLVTEEQGKIQDHQIKGNIEKEREL</sequence>